<dbReference type="Proteomes" id="UP001138661">
    <property type="component" value="Unassembled WGS sequence"/>
</dbReference>
<gene>
    <name evidence="8" type="ORF">KX928_14045</name>
</gene>
<dbReference type="InterPro" id="IPR051473">
    <property type="entry name" value="P2Ox-like"/>
</dbReference>
<organism evidence="8 9">
    <name type="scientific">Roseobacter insulae</name>
    <dbReference type="NCBI Taxonomy" id="2859783"/>
    <lineage>
        <taxon>Bacteria</taxon>
        <taxon>Pseudomonadati</taxon>
        <taxon>Pseudomonadota</taxon>
        <taxon>Alphaproteobacteria</taxon>
        <taxon>Rhodobacterales</taxon>
        <taxon>Roseobacteraceae</taxon>
        <taxon>Roseobacter</taxon>
    </lineage>
</organism>
<evidence type="ECO:0000256" key="1">
    <source>
        <dbReference type="ARBA" id="ARBA00001974"/>
    </source>
</evidence>
<keyword evidence="5" id="KW-0560">Oxidoreductase</keyword>
<keyword evidence="4" id="KW-0274">FAD</keyword>
<comment type="similarity">
    <text evidence="2">Belongs to the GMC oxidoreductase family.</text>
</comment>
<dbReference type="Pfam" id="PF01266">
    <property type="entry name" value="DAO"/>
    <property type="match status" value="1"/>
</dbReference>
<dbReference type="Pfam" id="PF05199">
    <property type="entry name" value="GMC_oxred_C"/>
    <property type="match status" value="1"/>
</dbReference>
<sequence>MLVDARTLSEGDIPFADVCIVGAGAAGLSLATQLAAKKRTVVLIESGGLTPSQEADTLNQGTSNHAAYPFTDSRARIFGGTTTKWTGACVPLEPEDFEKRAWLPHSGWPIGADELKDYYPQAAHLFGYSEDLSIGAEVDASPYNQPPFQALPVYYSNPLSFGEMFKRDVEKADNLHAILNATVTEIHLKKDAQCIDKISVMLRPGSVIDVRARHFVLASGGLENARLMLASSRLPGQSALNKSDTVGRFHMEHPMRTVGVLDFSGRPPPSRIFTNPQRTGSTTAQGTFGLSATCREHNRLLNLHIRTYRYHPLEDEPTIIDGKSLVHSRGGRLSPFLDFARKHRMRIGSQAVPYLVWHGMNKTVPAVPIKSLRFTAFLEQEPDRENRLTLSNQKDALGQALPHLHFTESAFLRDSVMRSMSLMAKAFSTAGIGKLRYRAEEIAHLAHYDGYGLHHMGSTRMSDDTRTGVVDRNSTVHGIPNLHIAGSSVFPTGGAANPTLTIVALSLRLGDHLCSLLTRK</sequence>
<dbReference type="GO" id="GO:0016614">
    <property type="term" value="F:oxidoreductase activity, acting on CH-OH group of donors"/>
    <property type="evidence" value="ECO:0007669"/>
    <property type="project" value="InterPro"/>
</dbReference>
<feature type="domain" description="FAD dependent oxidoreductase" evidence="6">
    <location>
        <begin position="17"/>
        <end position="121"/>
    </location>
</feature>
<dbReference type="AlphaFoldDB" id="A0A9X1FWB8"/>
<evidence type="ECO:0000256" key="2">
    <source>
        <dbReference type="ARBA" id="ARBA00010790"/>
    </source>
</evidence>
<dbReference type="InterPro" id="IPR007867">
    <property type="entry name" value="GMC_OxRtase_C"/>
</dbReference>
<protein>
    <submittedName>
        <fullName evidence="8">GMC family oxidoreductase</fullName>
    </submittedName>
</protein>
<evidence type="ECO:0000259" key="6">
    <source>
        <dbReference type="Pfam" id="PF01266"/>
    </source>
</evidence>
<comment type="cofactor">
    <cofactor evidence="1">
        <name>FAD</name>
        <dbReference type="ChEBI" id="CHEBI:57692"/>
    </cofactor>
</comment>
<comment type="caution">
    <text evidence="8">The sequence shown here is derived from an EMBL/GenBank/DDBJ whole genome shotgun (WGS) entry which is preliminary data.</text>
</comment>
<evidence type="ECO:0000256" key="4">
    <source>
        <dbReference type="ARBA" id="ARBA00022827"/>
    </source>
</evidence>
<dbReference type="EMBL" id="JAHXDN010000003">
    <property type="protein sequence ID" value="MBW4708906.1"/>
    <property type="molecule type" value="Genomic_DNA"/>
</dbReference>
<accession>A0A9X1FWB8</accession>
<dbReference type="PANTHER" id="PTHR42784:SF1">
    <property type="entry name" value="PYRANOSE 2-OXIDASE"/>
    <property type="match status" value="1"/>
</dbReference>
<dbReference type="PANTHER" id="PTHR42784">
    <property type="entry name" value="PYRANOSE 2-OXIDASE"/>
    <property type="match status" value="1"/>
</dbReference>
<evidence type="ECO:0000256" key="3">
    <source>
        <dbReference type="ARBA" id="ARBA00022630"/>
    </source>
</evidence>
<reference evidence="8" key="1">
    <citation type="submission" date="2021-07" db="EMBL/GenBank/DDBJ databases">
        <title>Roseobacter insulae sp. nov., isolated from a tidal flat.</title>
        <authorList>
            <person name="Park S."/>
            <person name="Yoon J.-H."/>
        </authorList>
    </citation>
    <scope>NUCLEOTIDE SEQUENCE</scope>
    <source>
        <strain evidence="8">YSTF-M11</strain>
    </source>
</reference>
<keyword evidence="9" id="KW-1185">Reference proteome</keyword>
<evidence type="ECO:0000313" key="8">
    <source>
        <dbReference type="EMBL" id="MBW4708906.1"/>
    </source>
</evidence>
<evidence type="ECO:0000313" key="9">
    <source>
        <dbReference type="Proteomes" id="UP001138661"/>
    </source>
</evidence>
<name>A0A9X1FWB8_9RHOB</name>
<evidence type="ECO:0000256" key="5">
    <source>
        <dbReference type="ARBA" id="ARBA00023002"/>
    </source>
</evidence>
<keyword evidence="3" id="KW-0285">Flavoprotein</keyword>
<dbReference type="InterPro" id="IPR006076">
    <property type="entry name" value="FAD-dep_OxRdtase"/>
</dbReference>
<proteinExistence type="inferred from homology"/>
<dbReference type="RefSeq" id="WP_219503669.1">
    <property type="nucleotide sequence ID" value="NZ_JAHXDN010000003.1"/>
</dbReference>
<feature type="domain" description="Glucose-methanol-choline oxidoreductase C-terminal" evidence="7">
    <location>
        <begin position="382"/>
        <end position="505"/>
    </location>
</feature>
<evidence type="ECO:0000259" key="7">
    <source>
        <dbReference type="Pfam" id="PF05199"/>
    </source>
</evidence>